<protein>
    <recommendedName>
        <fullName evidence="3">F-box domain-containing protein</fullName>
    </recommendedName>
</protein>
<feature type="non-terminal residue" evidence="1">
    <location>
        <position position="521"/>
    </location>
</feature>
<accession>A0AAD7MTT2</accession>
<dbReference type="Proteomes" id="UP001215280">
    <property type="component" value="Unassembled WGS sequence"/>
</dbReference>
<evidence type="ECO:0000313" key="2">
    <source>
        <dbReference type="Proteomes" id="UP001215280"/>
    </source>
</evidence>
<proteinExistence type="predicted"/>
<evidence type="ECO:0000313" key="1">
    <source>
        <dbReference type="EMBL" id="KAJ7732341.1"/>
    </source>
</evidence>
<dbReference type="AlphaFoldDB" id="A0AAD7MTT2"/>
<sequence length="521" mass="58293">MPVHRLPRGVPNIYTPYKNLLYTNVVPSDQECLGIREFVVAPKQEAEELSNTITLLQVVLDHLTRKREELTEFVDSHLALVSSARKLPHDILMEIFTASLPEHRYPGLNRNDSPLQISRICSDWRTLALSMPQLWSSFHIAAPSQNPWTRDQTNTGVESWLTRTRDLPLSISFAWDPSRLLDTDGPLLILQTLMGCCRRWRHVRFITPNFESLASLWALSPDDVPLLETVVLQARIDTRIQLGTSSFIQGPSIRGMSIKSSVDTIHGFAWDQLHRLCIPVQRLSTNQALDILHQCPRLQTCTFRISVPPGNIAPLPPPICWERMRELCVIDDNATGHTDFFQRAVFPNLCSLEYAFEGANPFEVLSRLDAPNKLTSLGLSTSTSFDGLGACLALFPILTKLLIHQDRRSLANHGDNLSCPLFSLLIPSSQGPTLCPHLQEIYALGVDGGSDAQLSALIESRSMDAVGLQALSRLHIVFARARQSDITFQLIPEVILRYPTKSDIAFMAGRPGYTVVDKQSP</sequence>
<name>A0AAD7MTT2_9AGAR</name>
<dbReference type="Gene3D" id="1.20.1280.50">
    <property type="match status" value="1"/>
</dbReference>
<gene>
    <name evidence="1" type="ORF">DFH07DRAFT_894493</name>
</gene>
<evidence type="ECO:0008006" key="3">
    <source>
        <dbReference type="Google" id="ProtNLM"/>
    </source>
</evidence>
<dbReference type="EMBL" id="JARJLG010000176">
    <property type="protein sequence ID" value="KAJ7732341.1"/>
    <property type="molecule type" value="Genomic_DNA"/>
</dbReference>
<keyword evidence="2" id="KW-1185">Reference proteome</keyword>
<reference evidence="1" key="1">
    <citation type="submission" date="2023-03" db="EMBL/GenBank/DDBJ databases">
        <title>Massive genome expansion in bonnet fungi (Mycena s.s.) driven by repeated elements and novel gene families across ecological guilds.</title>
        <authorList>
            <consortium name="Lawrence Berkeley National Laboratory"/>
            <person name="Harder C.B."/>
            <person name="Miyauchi S."/>
            <person name="Viragh M."/>
            <person name="Kuo A."/>
            <person name="Thoen E."/>
            <person name="Andreopoulos B."/>
            <person name="Lu D."/>
            <person name="Skrede I."/>
            <person name="Drula E."/>
            <person name="Henrissat B."/>
            <person name="Morin E."/>
            <person name="Kohler A."/>
            <person name="Barry K."/>
            <person name="LaButti K."/>
            <person name="Morin E."/>
            <person name="Salamov A."/>
            <person name="Lipzen A."/>
            <person name="Mereny Z."/>
            <person name="Hegedus B."/>
            <person name="Baldrian P."/>
            <person name="Stursova M."/>
            <person name="Weitz H."/>
            <person name="Taylor A."/>
            <person name="Grigoriev I.V."/>
            <person name="Nagy L.G."/>
            <person name="Martin F."/>
            <person name="Kauserud H."/>
        </authorList>
    </citation>
    <scope>NUCLEOTIDE SEQUENCE</scope>
    <source>
        <strain evidence="1">CBHHK188m</strain>
    </source>
</reference>
<organism evidence="1 2">
    <name type="scientific">Mycena maculata</name>
    <dbReference type="NCBI Taxonomy" id="230809"/>
    <lineage>
        <taxon>Eukaryota</taxon>
        <taxon>Fungi</taxon>
        <taxon>Dikarya</taxon>
        <taxon>Basidiomycota</taxon>
        <taxon>Agaricomycotina</taxon>
        <taxon>Agaricomycetes</taxon>
        <taxon>Agaricomycetidae</taxon>
        <taxon>Agaricales</taxon>
        <taxon>Marasmiineae</taxon>
        <taxon>Mycenaceae</taxon>
        <taxon>Mycena</taxon>
    </lineage>
</organism>
<comment type="caution">
    <text evidence="1">The sequence shown here is derived from an EMBL/GenBank/DDBJ whole genome shotgun (WGS) entry which is preliminary data.</text>
</comment>